<reference evidence="2 3" key="1">
    <citation type="journal article" date="2018" name="Nat. Ecol. Evol.">
        <title>Pezizomycetes genomes reveal the molecular basis of ectomycorrhizal truffle lifestyle.</title>
        <authorList>
            <person name="Murat C."/>
            <person name="Payen T."/>
            <person name="Noel B."/>
            <person name="Kuo A."/>
            <person name="Morin E."/>
            <person name="Chen J."/>
            <person name="Kohler A."/>
            <person name="Krizsan K."/>
            <person name="Balestrini R."/>
            <person name="Da Silva C."/>
            <person name="Montanini B."/>
            <person name="Hainaut M."/>
            <person name="Levati E."/>
            <person name="Barry K.W."/>
            <person name="Belfiori B."/>
            <person name="Cichocki N."/>
            <person name="Clum A."/>
            <person name="Dockter R.B."/>
            <person name="Fauchery L."/>
            <person name="Guy J."/>
            <person name="Iotti M."/>
            <person name="Le Tacon F."/>
            <person name="Lindquist E.A."/>
            <person name="Lipzen A."/>
            <person name="Malagnac F."/>
            <person name="Mello A."/>
            <person name="Molinier V."/>
            <person name="Miyauchi S."/>
            <person name="Poulain J."/>
            <person name="Riccioni C."/>
            <person name="Rubini A."/>
            <person name="Sitrit Y."/>
            <person name="Splivallo R."/>
            <person name="Traeger S."/>
            <person name="Wang M."/>
            <person name="Zifcakova L."/>
            <person name="Wipf D."/>
            <person name="Zambonelli A."/>
            <person name="Paolocci F."/>
            <person name="Nowrousian M."/>
            <person name="Ottonello S."/>
            <person name="Baldrian P."/>
            <person name="Spatafora J.W."/>
            <person name="Henrissat B."/>
            <person name="Nagy L.G."/>
            <person name="Aury J.M."/>
            <person name="Wincker P."/>
            <person name="Grigoriev I.V."/>
            <person name="Bonfante P."/>
            <person name="Martin F.M."/>
        </authorList>
    </citation>
    <scope>NUCLEOTIDE SEQUENCE [LARGE SCALE GENOMIC DNA]</scope>
    <source>
        <strain evidence="2 3">RN42</strain>
    </source>
</reference>
<accession>A0A3N4IA13</accession>
<evidence type="ECO:0000313" key="3">
    <source>
        <dbReference type="Proteomes" id="UP000275078"/>
    </source>
</evidence>
<gene>
    <name evidence="2" type="ORF">BJ508DRAFT_343701</name>
</gene>
<keyword evidence="3" id="KW-1185">Reference proteome</keyword>
<evidence type="ECO:0000256" key="1">
    <source>
        <dbReference type="SAM" id="Coils"/>
    </source>
</evidence>
<organism evidence="2 3">
    <name type="scientific">Ascobolus immersus RN42</name>
    <dbReference type="NCBI Taxonomy" id="1160509"/>
    <lineage>
        <taxon>Eukaryota</taxon>
        <taxon>Fungi</taxon>
        <taxon>Dikarya</taxon>
        <taxon>Ascomycota</taxon>
        <taxon>Pezizomycotina</taxon>
        <taxon>Pezizomycetes</taxon>
        <taxon>Pezizales</taxon>
        <taxon>Ascobolaceae</taxon>
        <taxon>Ascobolus</taxon>
    </lineage>
</organism>
<evidence type="ECO:0000313" key="2">
    <source>
        <dbReference type="EMBL" id="RPA82925.1"/>
    </source>
</evidence>
<proteinExistence type="predicted"/>
<dbReference type="Proteomes" id="UP000275078">
    <property type="component" value="Unassembled WGS sequence"/>
</dbReference>
<protein>
    <submittedName>
        <fullName evidence="2">Uncharacterized protein</fullName>
    </submittedName>
</protein>
<feature type="coiled-coil region" evidence="1">
    <location>
        <begin position="192"/>
        <end position="230"/>
    </location>
</feature>
<sequence length="261" mass="29292">MGDKITWSTAMHDIIFSEEHYRIGMEAALQRYPRDFICLICFSPKKLELDHRYVEQPVNAEHGFKEGPEPKIEMQRLFTCSDCATQFTAKQLTVCYYSSDRILNRHGNARGPATVVEVLRKEYRKQQSSLPHMPAAVSKEGCSIRGCPGSALGQDGEPAAQASETDKDIRTLLASLQSAIETVDVKLSNVVSFAAKERIAALEAEVRSLKAQLTNQEKGYTEKIKQLEMKALELQFPLDEGDYESCIDSDVGDRITRLLNE</sequence>
<dbReference type="EMBL" id="ML119668">
    <property type="protein sequence ID" value="RPA82925.1"/>
    <property type="molecule type" value="Genomic_DNA"/>
</dbReference>
<dbReference type="AlphaFoldDB" id="A0A3N4IA13"/>
<name>A0A3N4IA13_ASCIM</name>
<keyword evidence="1" id="KW-0175">Coiled coil</keyword>